<evidence type="ECO:0000256" key="1">
    <source>
        <dbReference type="SAM" id="Coils"/>
    </source>
</evidence>
<sequence length="385" mass="44800">MDFYKKRTMSSKQGKAINHMYPTLFAESLKRPKVQIQEPTPVYDLKEMLHDLETQRVKSEEEAQKSVSEQFTSSFKAVSRDQHSFVTRNKTGAPRVGLYNPLWASVKPRTSQALRFSSKPCKKRDPHIFTPSCIENDLNCTFPRRQSADIVKPSMGKYDKNLKRTITNIKQYNEKVKEKLHDIKEIPKKPFRRAPSPIKFSLQLSRKEFVTEKDPPNDKRFDFSGSISLVHSNNRRVKSFCFEKSEERGQLFHLGLSIPPYDKDEEKIMQRLNVSVMEFNKLTERKDLILEHQLLTPHQVDFDIYDDAFMKQSTVRGPTNLPLMSTITPRDDLMYRVKDTYAYNVPEIQTSDAKPQYQGSVPVSVIKEKFKSQCSVYSKSKYGTF</sequence>
<gene>
    <name evidence="2" type="ORF">SteCoe_7175</name>
</gene>
<evidence type="ECO:0000313" key="3">
    <source>
        <dbReference type="Proteomes" id="UP000187209"/>
    </source>
</evidence>
<dbReference type="OrthoDB" id="319444at2759"/>
<dbReference type="AlphaFoldDB" id="A0A1R2CN77"/>
<name>A0A1R2CN77_9CILI</name>
<keyword evidence="3" id="KW-1185">Reference proteome</keyword>
<evidence type="ECO:0000313" key="2">
    <source>
        <dbReference type="EMBL" id="OMJ90473.1"/>
    </source>
</evidence>
<feature type="coiled-coil region" evidence="1">
    <location>
        <begin position="42"/>
        <end position="69"/>
    </location>
</feature>
<dbReference type="EMBL" id="MPUH01000102">
    <property type="protein sequence ID" value="OMJ90473.1"/>
    <property type="molecule type" value="Genomic_DNA"/>
</dbReference>
<comment type="caution">
    <text evidence="2">The sequence shown here is derived from an EMBL/GenBank/DDBJ whole genome shotgun (WGS) entry which is preliminary data.</text>
</comment>
<organism evidence="2 3">
    <name type="scientific">Stentor coeruleus</name>
    <dbReference type="NCBI Taxonomy" id="5963"/>
    <lineage>
        <taxon>Eukaryota</taxon>
        <taxon>Sar</taxon>
        <taxon>Alveolata</taxon>
        <taxon>Ciliophora</taxon>
        <taxon>Postciliodesmatophora</taxon>
        <taxon>Heterotrichea</taxon>
        <taxon>Heterotrichida</taxon>
        <taxon>Stentoridae</taxon>
        <taxon>Stentor</taxon>
    </lineage>
</organism>
<accession>A0A1R2CN77</accession>
<protein>
    <submittedName>
        <fullName evidence="2">Uncharacterized protein</fullName>
    </submittedName>
</protein>
<dbReference type="Proteomes" id="UP000187209">
    <property type="component" value="Unassembled WGS sequence"/>
</dbReference>
<reference evidence="2 3" key="1">
    <citation type="submission" date="2016-11" db="EMBL/GenBank/DDBJ databases">
        <title>The macronuclear genome of Stentor coeruleus: a giant cell with tiny introns.</title>
        <authorList>
            <person name="Slabodnick M."/>
            <person name="Ruby J.G."/>
            <person name="Reiff S.B."/>
            <person name="Swart E.C."/>
            <person name="Gosai S."/>
            <person name="Prabakaran S."/>
            <person name="Witkowska E."/>
            <person name="Larue G.E."/>
            <person name="Fisher S."/>
            <person name="Freeman R.M."/>
            <person name="Gunawardena J."/>
            <person name="Chu W."/>
            <person name="Stover N.A."/>
            <person name="Gregory B.D."/>
            <person name="Nowacki M."/>
            <person name="Derisi J."/>
            <person name="Roy S.W."/>
            <person name="Marshall W.F."/>
            <person name="Sood P."/>
        </authorList>
    </citation>
    <scope>NUCLEOTIDE SEQUENCE [LARGE SCALE GENOMIC DNA]</scope>
    <source>
        <strain evidence="2">WM001</strain>
    </source>
</reference>
<keyword evidence="1" id="KW-0175">Coiled coil</keyword>
<proteinExistence type="predicted"/>